<evidence type="ECO:0000313" key="2">
    <source>
        <dbReference type="Proteomes" id="UP000287394"/>
    </source>
</evidence>
<dbReference type="InterPro" id="IPR000944">
    <property type="entry name" value="Tscrpt_reg_Rrf2"/>
</dbReference>
<protein>
    <submittedName>
        <fullName evidence="1">SUF system Fe-S cluster assembly regulator</fullName>
    </submittedName>
</protein>
<dbReference type="EMBL" id="AP025739">
    <property type="protein sequence ID" value="BDI31911.1"/>
    <property type="molecule type" value="Genomic_DNA"/>
</dbReference>
<dbReference type="OrthoDB" id="9808360at2"/>
<dbReference type="PROSITE" id="PS51197">
    <property type="entry name" value="HTH_RRF2_2"/>
    <property type="match status" value="1"/>
</dbReference>
<dbReference type="NCBIfam" id="TIGR00738">
    <property type="entry name" value="rrf2_super"/>
    <property type="match status" value="1"/>
</dbReference>
<dbReference type="PANTHER" id="PTHR33221:SF15">
    <property type="entry name" value="HTH-TYPE TRANSCRIPTIONAL REGULATOR YWGB-RELATED"/>
    <property type="match status" value="1"/>
</dbReference>
<dbReference type="GO" id="GO:0003700">
    <property type="term" value="F:DNA-binding transcription factor activity"/>
    <property type="evidence" value="ECO:0007669"/>
    <property type="project" value="TreeGrafter"/>
</dbReference>
<name>A0A402D3E6_9BACT</name>
<dbReference type="AlphaFoldDB" id="A0A402D3E6"/>
<sequence>MTKRADYALLALSHLAAASADDPNRLMNTKEIAEQYEIPVELLAKILQILAKHGMVASHPGPTGGYKLLRPAREISVAEVVTIVDGPFSLLHCTAGEESSCKQYSRCTIRDPLATIEQRVKDLLAEISIEEISVPAPDPKFEDFSTRSFATGITLIS</sequence>
<dbReference type="FunCoup" id="A0A402D3E6">
    <property type="interactions" value="40"/>
</dbReference>
<organism evidence="1 2">
    <name type="scientific">Capsulimonas corticalis</name>
    <dbReference type="NCBI Taxonomy" id="2219043"/>
    <lineage>
        <taxon>Bacteria</taxon>
        <taxon>Bacillati</taxon>
        <taxon>Armatimonadota</taxon>
        <taxon>Armatimonadia</taxon>
        <taxon>Capsulimonadales</taxon>
        <taxon>Capsulimonadaceae</taxon>
        <taxon>Capsulimonas</taxon>
    </lineage>
</organism>
<accession>A0A402D3E6</accession>
<dbReference type="Proteomes" id="UP000287394">
    <property type="component" value="Chromosome"/>
</dbReference>
<dbReference type="SUPFAM" id="SSF46785">
    <property type="entry name" value="Winged helix' DNA-binding domain"/>
    <property type="match status" value="1"/>
</dbReference>
<dbReference type="InterPro" id="IPR036390">
    <property type="entry name" value="WH_DNA-bd_sf"/>
</dbReference>
<dbReference type="RefSeq" id="WP_119324062.1">
    <property type="nucleotide sequence ID" value="NZ_AP025739.1"/>
</dbReference>
<dbReference type="InterPro" id="IPR036388">
    <property type="entry name" value="WH-like_DNA-bd_sf"/>
</dbReference>
<dbReference type="GO" id="GO:0005829">
    <property type="term" value="C:cytosol"/>
    <property type="evidence" value="ECO:0007669"/>
    <property type="project" value="TreeGrafter"/>
</dbReference>
<dbReference type="Gene3D" id="1.10.10.10">
    <property type="entry name" value="Winged helix-like DNA-binding domain superfamily/Winged helix DNA-binding domain"/>
    <property type="match status" value="1"/>
</dbReference>
<keyword evidence="2" id="KW-1185">Reference proteome</keyword>
<reference evidence="1 2" key="1">
    <citation type="journal article" date="2019" name="Int. J. Syst. Evol. Microbiol.">
        <title>Capsulimonas corticalis gen. nov., sp. nov., an aerobic capsulated bacterium, of a novel bacterial order, Capsulimonadales ord. nov., of the class Armatimonadia of the phylum Armatimonadetes.</title>
        <authorList>
            <person name="Li J."/>
            <person name="Kudo C."/>
            <person name="Tonouchi A."/>
        </authorList>
    </citation>
    <scope>NUCLEOTIDE SEQUENCE [LARGE SCALE GENOMIC DNA]</scope>
    <source>
        <strain evidence="1 2">AX-7</strain>
    </source>
</reference>
<dbReference type="Pfam" id="PF02082">
    <property type="entry name" value="Rrf2"/>
    <property type="match status" value="1"/>
</dbReference>
<proteinExistence type="predicted"/>
<evidence type="ECO:0000313" key="1">
    <source>
        <dbReference type="EMBL" id="BDI31911.1"/>
    </source>
</evidence>
<dbReference type="PANTHER" id="PTHR33221">
    <property type="entry name" value="WINGED HELIX-TURN-HELIX TRANSCRIPTIONAL REGULATOR, RRF2 FAMILY"/>
    <property type="match status" value="1"/>
</dbReference>
<dbReference type="KEGG" id="ccot:CCAX7_39620"/>
<gene>
    <name evidence="1" type="ORF">CCAX7_39620</name>
</gene>